<dbReference type="SMART" id="SM01340">
    <property type="entry name" value="DNA_mis_repair"/>
    <property type="match status" value="1"/>
</dbReference>
<organism evidence="7 8">
    <name type="scientific">Lactiplantibacillus daowaiensis</name>
    <dbReference type="NCBI Taxonomy" id="2559918"/>
    <lineage>
        <taxon>Bacteria</taxon>
        <taxon>Bacillati</taxon>
        <taxon>Bacillota</taxon>
        <taxon>Bacilli</taxon>
        <taxon>Lactobacillales</taxon>
        <taxon>Lactobacillaceae</taxon>
        <taxon>Lactiplantibacillus</taxon>
    </lineage>
</organism>
<dbReference type="GO" id="GO:0004519">
    <property type="term" value="F:endonuclease activity"/>
    <property type="evidence" value="ECO:0007669"/>
    <property type="project" value="UniProtKB-KW"/>
</dbReference>
<dbReference type="SUPFAM" id="SSF54211">
    <property type="entry name" value="Ribosomal protein S5 domain 2-like"/>
    <property type="match status" value="1"/>
</dbReference>
<dbReference type="Gene3D" id="3.30.1540.20">
    <property type="entry name" value="MutL, C-terminal domain, dimerisation subdomain"/>
    <property type="match status" value="1"/>
</dbReference>
<keyword evidence="7" id="KW-0255">Endonuclease</keyword>
<evidence type="ECO:0000259" key="6">
    <source>
        <dbReference type="SMART" id="SM01340"/>
    </source>
</evidence>
<dbReference type="RefSeq" id="WP_137629638.1">
    <property type="nucleotide sequence ID" value="NZ_BJDJ01000029.1"/>
</dbReference>
<dbReference type="CDD" id="cd00782">
    <property type="entry name" value="MutL_Trans"/>
    <property type="match status" value="1"/>
</dbReference>
<dbReference type="SUPFAM" id="SSF55874">
    <property type="entry name" value="ATPase domain of HSP90 chaperone/DNA topoisomerase II/histidine kinase"/>
    <property type="match status" value="1"/>
</dbReference>
<dbReference type="Gene3D" id="3.30.230.10">
    <property type="match status" value="1"/>
</dbReference>
<reference evidence="8" key="1">
    <citation type="journal article" date="2019" name="Int. J. Syst. Evol. Microbiol.">
        <title>The Global Catalogue of Microorganisms (GCM) 10K type strain sequencing project: providing services to taxonomists for standard genome sequencing and annotation.</title>
        <authorList>
            <consortium name="The Broad Institute Genomics Platform"/>
            <consortium name="The Broad Institute Genome Sequencing Center for Infectious Disease"/>
            <person name="Wu L."/>
            <person name="Ma J."/>
        </authorList>
    </citation>
    <scope>NUCLEOTIDE SEQUENCE [LARGE SCALE GENOMIC DNA]</scope>
    <source>
        <strain evidence="8">CCM 8933</strain>
    </source>
</reference>
<evidence type="ECO:0000259" key="5">
    <source>
        <dbReference type="SMART" id="SM00853"/>
    </source>
</evidence>
<accession>A0ABW1RZR6</accession>
<proteinExistence type="inferred from homology"/>
<dbReference type="InterPro" id="IPR037198">
    <property type="entry name" value="MutL_C_sf"/>
</dbReference>
<feature type="domain" description="MutL C-terminal dimerisation" evidence="5">
    <location>
        <begin position="476"/>
        <end position="618"/>
    </location>
</feature>
<dbReference type="InterPro" id="IPR020568">
    <property type="entry name" value="Ribosomal_Su5_D2-typ_SF"/>
</dbReference>
<dbReference type="CDD" id="cd16926">
    <property type="entry name" value="HATPase_MutL-MLH-PMS-like"/>
    <property type="match status" value="1"/>
</dbReference>
<feature type="domain" description="DNA mismatch repair protein S5" evidence="6">
    <location>
        <begin position="207"/>
        <end position="325"/>
    </location>
</feature>
<evidence type="ECO:0000256" key="4">
    <source>
        <dbReference type="HAMAP-Rule" id="MF_00149"/>
    </source>
</evidence>
<protein>
    <recommendedName>
        <fullName evidence="4">DNA mismatch repair protein MutL</fullName>
    </recommendedName>
</protein>
<dbReference type="InterPro" id="IPR002099">
    <property type="entry name" value="MutL/Mlh/PMS"/>
</dbReference>
<keyword evidence="7" id="KW-0378">Hydrolase</keyword>
<dbReference type="SUPFAM" id="SSF118116">
    <property type="entry name" value="DNA mismatch repair protein MutL"/>
    <property type="match status" value="1"/>
</dbReference>
<keyword evidence="2 4" id="KW-0227">DNA damage</keyword>
<dbReference type="PANTHER" id="PTHR10073:SF12">
    <property type="entry name" value="DNA MISMATCH REPAIR PROTEIN MLH1"/>
    <property type="match status" value="1"/>
</dbReference>
<dbReference type="Proteomes" id="UP001596282">
    <property type="component" value="Unassembled WGS sequence"/>
</dbReference>
<dbReference type="InterPro" id="IPR042121">
    <property type="entry name" value="MutL_C_regsub"/>
</dbReference>
<dbReference type="NCBIfam" id="NF000950">
    <property type="entry name" value="PRK00095.1-3"/>
    <property type="match status" value="1"/>
</dbReference>
<dbReference type="Gene3D" id="3.30.1370.100">
    <property type="entry name" value="MutL, C-terminal domain, regulatory subdomain"/>
    <property type="match status" value="1"/>
</dbReference>
<evidence type="ECO:0000256" key="1">
    <source>
        <dbReference type="ARBA" id="ARBA00006082"/>
    </source>
</evidence>
<dbReference type="InterPro" id="IPR014721">
    <property type="entry name" value="Ribsml_uS5_D2-typ_fold_subgr"/>
</dbReference>
<evidence type="ECO:0000313" key="7">
    <source>
        <dbReference type="EMBL" id="MFC6181008.1"/>
    </source>
</evidence>
<dbReference type="NCBIfam" id="TIGR00585">
    <property type="entry name" value="mutl"/>
    <property type="match status" value="1"/>
</dbReference>
<gene>
    <name evidence="4 7" type="primary">mutL</name>
    <name evidence="7" type="ORF">ACFP5Y_07240</name>
</gene>
<sequence>MAKIHELSSVLADQIAAGEVVERPASVVKELVENALDAHATQIDVMVAEAGIQSIRVIDDGDGIADDDVLTAFKRHATSKITSRADLFKVHSLGFRGEALPSIASVADVLMNTSTGITGTSIHYRGGKLLKQAPAPLRQGTDITVTDLFYNTPARLKYLKSQQTELANILDIVNRLALSYPGVAFRLVHNHKELLRTAGRGDLQQVIAGIYGVQNARKMVALQGETDSYQVSGYVALPELTRASRQYISILINGRIIKNQQLTKAVIKGYGSKLMVGRYPIAVLVLTMDPLLVDVNVHPTKQEVRLSQEPELAKLITTTITDRLANVNLIPSALENLGSHRRERLNTDQLAMDLNAASSQYQPVATPSSTQPLSVAVSQASAATEAAPVVAASAAPTPKMAAQQPSAAPTQPIMIDQQAQLRSKRMATFDAKYQHETPALPFGTAAPVEPAPPVFDEATQATTTPAASDRFPSLRYLGQMHGTYLLAEADDGMYILDQHAAQERINYEYYRQAIGEVSADQQNLLVPIVLDYPTSDMLKIKEQLPLLAQLGLHLEPFGGNSFIVHAHPTWFKAGQEEATIKEMIDWLLADDKLTVAQFREKAAIMMSCKRAIKANHHLDDQQARALLEKLPTCENPFNCPHGRPVTVHFTNTDMERMFKRIQDSHESQSHN</sequence>
<dbReference type="SMART" id="SM00853">
    <property type="entry name" value="MutL_C"/>
    <property type="match status" value="1"/>
</dbReference>
<comment type="similarity">
    <text evidence="1 4">Belongs to the DNA mismatch repair MutL/HexB family.</text>
</comment>
<evidence type="ECO:0000256" key="3">
    <source>
        <dbReference type="ARBA" id="ARBA00023204"/>
    </source>
</evidence>
<dbReference type="PROSITE" id="PS00058">
    <property type="entry name" value="DNA_MISMATCH_REPAIR_1"/>
    <property type="match status" value="1"/>
</dbReference>
<keyword evidence="3 4" id="KW-0234">DNA repair</keyword>
<evidence type="ECO:0000256" key="2">
    <source>
        <dbReference type="ARBA" id="ARBA00022763"/>
    </source>
</evidence>
<dbReference type="InterPro" id="IPR014762">
    <property type="entry name" value="DNA_mismatch_repair_CS"/>
</dbReference>
<dbReference type="EMBL" id="JBHSSC010000030">
    <property type="protein sequence ID" value="MFC6181008.1"/>
    <property type="molecule type" value="Genomic_DNA"/>
</dbReference>
<dbReference type="Pfam" id="PF13589">
    <property type="entry name" value="HATPase_c_3"/>
    <property type="match status" value="1"/>
</dbReference>
<dbReference type="InterPro" id="IPR014790">
    <property type="entry name" value="MutL_C"/>
</dbReference>
<dbReference type="PANTHER" id="PTHR10073">
    <property type="entry name" value="DNA MISMATCH REPAIR PROTEIN MLH, PMS, MUTL"/>
    <property type="match status" value="1"/>
</dbReference>
<comment type="caution">
    <text evidence="7">The sequence shown here is derived from an EMBL/GenBank/DDBJ whole genome shotgun (WGS) entry which is preliminary data.</text>
</comment>
<name>A0ABW1RZR6_9LACO</name>
<comment type="function">
    <text evidence="4">This protein is involved in the repair of mismatches in DNA. It is required for dam-dependent methyl-directed DNA mismatch repair. May act as a 'molecular matchmaker', a protein that promotes the formation of a stable complex between two or more DNA-binding proteins in an ATP-dependent manner without itself being part of a final effector complex.</text>
</comment>
<dbReference type="Pfam" id="PF01119">
    <property type="entry name" value="DNA_mis_repair"/>
    <property type="match status" value="1"/>
</dbReference>
<dbReference type="InterPro" id="IPR020667">
    <property type="entry name" value="DNA_mismatch_repair_MutL"/>
</dbReference>
<dbReference type="InterPro" id="IPR013507">
    <property type="entry name" value="DNA_mismatch_S5_2-like"/>
</dbReference>
<keyword evidence="8" id="KW-1185">Reference proteome</keyword>
<dbReference type="InterPro" id="IPR042120">
    <property type="entry name" value="MutL_C_dimsub"/>
</dbReference>
<evidence type="ECO:0000313" key="8">
    <source>
        <dbReference type="Proteomes" id="UP001596282"/>
    </source>
</evidence>
<dbReference type="HAMAP" id="MF_00149">
    <property type="entry name" value="DNA_mis_repair"/>
    <property type="match status" value="1"/>
</dbReference>
<dbReference type="Pfam" id="PF08676">
    <property type="entry name" value="MutL_C"/>
    <property type="match status" value="1"/>
</dbReference>
<keyword evidence="7" id="KW-0540">Nuclease</keyword>
<dbReference type="InterPro" id="IPR036890">
    <property type="entry name" value="HATPase_C_sf"/>
</dbReference>
<dbReference type="Gene3D" id="3.30.565.10">
    <property type="entry name" value="Histidine kinase-like ATPase, C-terminal domain"/>
    <property type="match status" value="1"/>
</dbReference>
<dbReference type="InterPro" id="IPR038973">
    <property type="entry name" value="MutL/Mlh/Pms-like"/>
</dbReference>